<dbReference type="Proteomes" id="UP001164706">
    <property type="component" value="Chromosome"/>
</dbReference>
<name>A0A9E8MJI5_9MICO</name>
<keyword evidence="3" id="KW-1185">Reference proteome</keyword>
<protein>
    <recommendedName>
        <fullName evidence="4">Lipoprotein</fullName>
    </recommendedName>
</protein>
<keyword evidence="1" id="KW-0732">Signal</keyword>
<sequence length="146" mass="15903">MTTRSSLRMLTIAAVLVGVSGCALQSPSPVTDAEARDRFLAVIDETQQLVGGVWQVDDDPTPRGCTLPVWVAGERYPALRVSEDPRGEGHADRVQQAWEGNGLEVERSLVGDVVELKAESEFGEVYLFRVSEQAMTLQGESECRPA</sequence>
<proteinExistence type="predicted"/>
<accession>A0A9E8MJI5</accession>
<reference evidence="2" key="1">
    <citation type="submission" date="2022-11" db="EMBL/GenBank/DDBJ databases">
        <title>Description of Microcella daejonensis nov. sp, isolated from riverside soil.</title>
        <authorList>
            <person name="Molina K.M."/>
            <person name="Kim S.B."/>
        </authorList>
    </citation>
    <scope>NUCLEOTIDE SEQUENCE</scope>
    <source>
        <strain evidence="2">MMS21-STM12</strain>
    </source>
</reference>
<evidence type="ECO:0000256" key="1">
    <source>
        <dbReference type="SAM" id="SignalP"/>
    </source>
</evidence>
<feature type="chain" id="PRO_5038630479" description="Lipoprotein" evidence="1">
    <location>
        <begin position="26"/>
        <end position="146"/>
    </location>
</feature>
<evidence type="ECO:0000313" key="2">
    <source>
        <dbReference type="EMBL" id="WAB80728.1"/>
    </source>
</evidence>
<gene>
    <name evidence="2" type="ORF">OVN18_09135</name>
</gene>
<dbReference type="PROSITE" id="PS51257">
    <property type="entry name" value="PROKAR_LIPOPROTEIN"/>
    <property type="match status" value="1"/>
</dbReference>
<organism evidence="2 3">
    <name type="scientific">Microcella daejeonensis</name>
    <dbReference type="NCBI Taxonomy" id="2994971"/>
    <lineage>
        <taxon>Bacteria</taxon>
        <taxon>Bacillati</taxon>
        <taxon>Actinomycetota</taxon>
        <taxon>Actinomycetes</taxon>
        <taxon>Micrococcales</taxon>
        <taxon>Microbacteriaceae</taxon>
        <taxon>Microcella</taxon>
    </lineage>
</organism>
<feature type="signal peptide" evidence="1">
    <location>
        <begin position="1"/>
        <end position="25"/>
    </location>
</feature>
<evidence type="ECO:0008006" key="4">
    <source>
        <dbReference type="Google" id="ProtNLM"/>
    </source>
</evidence>
<dbReference type="KEGG" id="mdb:OVN18_09135"/>
<dbReference type="AlphaFoldDB" id="A0A9E8MJI5"/>
<dbReference type="EMBL" id="CP113089">
    <property type="protein sequence ID" value="WAB80728.1"/>
    <property type="molecule type" value="Genomic_DNA"/>
</dbReference>
<dbReference type="RefSeq" id="WP_267780419.1">
    <property type="nucleotide sequence ID" value="NZ_CP113089.1"/>
</dbReference>
<evidence type="ECO:0000313" key="3">
    <source>
        <dbReference type="Proteomes" id="UP001164706"/>
    </source>
</evidence>